<organism evidence="7 8">
    <name type="scientific">Calyptomena viridis</name>
    <name type="common">Lesser green broadbill</name>
    <dbReference type="NCBI Taxonomy" id="135972"/>
    <lineage>
        <taxon>Eukaryota</taxon>
        <taxon>Metazoa</taxon>
        <taxon>Chordata</taxon>
        <taxon>Craniata</taxon>
        <taxon>Vertebrata</taxon>
        <taxon>Euteleostomi</taxon>
        <taxon>Archelosauria</taxon>
        <taxon>Archosauria</taxon>
        <taxon>Dinosauria</taxon>
        <taxon>Saurischia</taxon>
        <taxon>Theropoda</taxon>
        <taxon>Coelurosauria</taxon>
        <taxon>Aves</taxon>
        <taxon>Neognathae</taxon>
        <taxon>Neoaves</taxon>
        <taxon>Telluraves</taxon>
        <taxon>Australaves</taxon>
        <taxon>Passeriformes</taxon>
        <taxon>Eurylaimidae</taxon>
        <taxon>Calyptomena</taxon>
    </lineage>
</organism>
<proteinExistence type="predicted"/>
<evidence type="ECO:0000256" key="1">
    <source>
        <dbReference type="ARBA" id="ARBA00022679"/>
    </source>
</evidence>
<dbReference type="EMBL" id="WEIV01030101">
    <property type="protein sequence ID" value="NWI61260.1"/>
    <property type="molecule type" value="Genomic_DNA"/>
</dbReference>
<evidence type="ECO:0000256" key="5">
    <source>
        <dbReference type="ARBA" id="ARBA00022801"/>
    </source>
</evidence>
<keyword evidence="3" id="KW-0540">Nuclease</keyword>
<dbReference type="InterPro" id="IPR036397">
    <property type="entry name" value="RNaseH_sf"/>
</dbReference>
<feature type="non-terminal residue" evidence="7">
    <location>
        <position position="1"/>
    </location>
</feature>
<dbReference type="GO" id="GO:0035613">
    <property type="term" value="F:RNA stem-loop binding"/>
    <property type="evidence" value="ECO:0007669"/>
    <property type="project" value="TreeGrafter"/>
</dbReference>
<keyword evidence="8" id="KW-1185">Reference proteome</keyword>
<dbReference type="Proteomes" id="UP000642973">
    <property type="component" value="Unassembled WGS sequence"/>
</dbReference>
<evidence type="ECO:0000313" key="7">
    <source>
        <dbReference type="EMBL" id="NWI61260.1"/>
    </source>
</evidence>
<evidence type="ECO:0000256" key="3">
    <source>
        <dbReference type="ARBA" id="ARBA00022722"/>
    </source>
</evidence>
<name>A0A851CY15_CALVR</name>
<evidence type="ECO:0000313" key="8">
    <source>
        <dbReference type="Proteomes" id="UP000642973"/>
    </source>
</evidence>
<dbReference type="GO" id="GO:0003964">
    <property type="term" value="F:RNA-directed DNA polymerase activity"/>
    <property type="evidence" value="ECO:0007669"/>
    <property type="project" value="UniProtKB-KW"/>
</dbReference>
<dbReference type="SUPFAM" id="SSF53098">
    <property type="entry name" value="Ribonuclease H-like"/>
    <property type="match status" value="1"/>
</dbReference>
<evidence type="ECO:0000256" key="2">
    <source>
        <dbReference type="ARBA" id="ARBA00022695"/>
    </source>
</evidence>
<dbReference type="AlphaFoldDB" id="A0A851CY15"/>
<keyword evidence="4" id="KW-0255">Endonuclease</keyword>
<evidence type="ECO:0000256" key="4">
    <source>
        <dbReference type="ARBA" id="ARBA00022759"/>
    </source>
</evidence>
<dbReference type="InterPro" id="IPR012337">
    <property type="entry name" value="RNaseH-like_sf"/>
</dbReference>
<keyword evidence="6" id="KW-0695">RNA-directed DNA polymerase</keyword>
<dbReference type="Gene3D" id="3.30.420.10">
    <property type="entry name" value="Ribonuclease H-like superfamily/Ribonuclease H"/>
    <property type="match status" value="1"/>
</dbReference>
<keyword evidence="2" id="KW-0548">Nucleotidyltransferase</keyword>
<dbReference type="PANTHER" id="PTHR41694:SF3">
    <property type="entry name" value="RNA-DIRECTED DNA POLYMERASE-RELATED"/>
    <property type="match status" value="1"/>
</dbReference>
<feature type="non-terminal residue" evidence="7">
    <location>
        <position position="101"/>
    </location>
</feature>
<sequence>HTTGIPHSPMGQAIVEHAHRSLKAMLQKQKRGEDDEASLSIHQRLWKALHTLNHLTIRENATMPILLNPFLSLQTEGDSLKERAKVYVKNLQTQAWEGPWD</sequence>
<dbReference type="GO" id="GO:0004519">
    <property type="term" value="F:endonuclease activity"/>
    <property type="evidence" value="ECO:0007669"/>
    <property type="project" value="UniProtKB-KW"/>
</dbReference>
<dbReference type="GO" id="GO:0016787">
    <property type="term" value="F:hydrolase activity"/>
    <property type="evidence" value="ECO:0007669"/>
    <property type="project" value="UniProtKB-KW"/>
</dbReference>
<keyword evidence="5" id="KW-0378">Hydrolase</keyword>
<comment type="caution">
    <text evidence="7">The sequence shown here is derived from an EMBL/GenBank/DDBJ whole genome shotgun (WGS) entry which is preliminary data.</text>
</comment>
<reference evidence="7" key="1">
    <citation type="submission" date="2019-10" db="EMBL/GenBank/DDBJ databases">
        <title>Bird 10,000 Genomes (B10K) Project - Family phase.</title>
        <authorList>
            <person name="Zhang G."/>
        </authorList>
    </citation>
    <scope>NUCLEOTIDE SEQUENCE</scope>
    <source>
        <strain evidence="7">B10K-DU-002-55</strain>
        <tissue evidence="7">Muscle</tissue>
    </source>
</reference>
<evidence type="ECO:0000256" key="6">
    <source>
        <dbReference type="ARBA" id="ARBA00022918"/>
    </source>
</evidence>
<gene>
    <name evidence="7" type="primary">Ervk18_6</name>
    <name evidence="7" type="ORF">CALVIR_R14724</name>
</gene>
<protein>
    <submittedName>
        <fullName evidence="7">POK18 protein</fullName>
    </submittedName>
</protein>
<accession>A0A851CY15</accession>
<dbReference type="PANTHER" id="PTHR41694">
    <property type="entry name" value="ENDOGENOUS RETROVIRUS GROUP K MEMBER POL PROTEIN"/>
    <property type="match status" value="1"/>
</dbReference>
<keyword evidence="1" id="KW-0808">Transferase</keyword>